<dbReference type="GO" id="GO:0009253">
    <property type="term" value="P:peptidoglycan catabolic process"/>
    <property type="evidence" value="ECO:0007669"/>
    <property type="project" value="InterPro"/>
</dbReference>
<sequence>MKSKHKFRISLVISLALLTSFFYPFKLLTSVNVLNVVHAEESLFITTENLNLRSSFSSKSKVLLTIPKGKTIKKIGVYGEDKSWFKVSFNSKIGYVSTKYVTPKPIPKNSVSSINTIYKTKTSLNLRKGPSVKSPVLMTIPKSSPLMYHAASGPWYKVSYNGTQGYVASQYVTISPSAMKSRSKQTTEIRSSMSLVNSKVLITIPASTEVTVLGKSGTTGSWLKVMYNGITGFTPARHYIVQVAPGDSLSTYPTYITIENLNLRNQASRYGSILTTIPSGTSISVISKSASWYKVRYNNQVGYVSSGFVQPFTGKTPIKSPVIPANKHVILIDAGHGGGDAGAVTSNGTVQEKVLTLNIANRVADELKKNYELYEVKLTRSNDRYLSLVERTNLSERLDADAFISVHINSSPSFATGHEALVPTSSAYTTNPYANASRRLGEVINQEIAMNVPDFKNRGVKRQDVYVVGRNTVPSTLIEYGFIANSVDRSYMSGSNMIKATAKGIDKFMKSYY</sequence>
<dbReference type="InterPro" id="IPR002508">
    <property type="entry name" value="MurNAc-LAA_cat"/>
</dbReference>
<evidence type="ECO:0000259" key="4">
    <source>
        <dbReference type="PROSITE" id="PS51781"/>
    </source>
</evidence>
<dbReference type="SMART" id="SM00287">
    <property type="entry name" value="SH3b"/>
    <property type="match status" value="4"/>
</dbReference>
<dbReference type="GO" id="GO:0008745">
    <property type="term" value="F:N-acetylmuramoyl-L-alanine amidase activity"/>
    <property type="evidence" value="ECO:0007669"/>
    <property type="project" value="UniProtKB-EC"/>
</dbReference>
<dbReference type="AlphaFoldDB" id="A0A377HHB2"/>
<dbReference type="SUPFAM" id="SSF53187">
    <property type="entry name" value="Zn-dependent exopeptidases"/>
    <property type="match status" value="1"/>
</dbReference>
<accession>A0A377HHB2</accession>
<evidence type="ECO:0000313" key="5">
    <source>
        <dbReference type="EMBL" id="STO53185.1"/>
    </source>
</evidence>
<organism evidence="5 6">
    <name type="scientific">Exiguobacterium aurantiacum</name>
    <dbReference type="NCBI Taxonomy" id="33987"/>
    <lineage>
        <taxon>Bacteria</taxon>
        <taxon>Bacillati</taxon>
        <taxon>Bacillota</taxon>
        <taxon>Bacilli</taxon>
        <taxon>Bacillales</taxon>
        <taxon>Bacillales Family XII. Incertae Sedis</taxon>
        <taxon>Exiguobacterium</taxon>
    </lineage>
</organism>
<dbReference type="CDD" id="cd02696">
    <property type="entry name" value="MurNAc-LAA"/>
    <property type="match status" value="1"/>
</dbReference>
<dbReference type="GO" id="GO:0030288">
    <property type="term" value="C:outer membrane-bounded periplasmic space"/>
    <property type="evidence" value="ECO:0007669"/>
    <property type="project" value="TreeGrafter"/>
</dbReference>
<feature type="domain" description="SH3b" evidence="4">
    <location>
        <begin position="40"/>
        <end position="105"/>
    </location>
</feature>
<dbReference type="InterPro" id="IPR050695">
    <property type="entry name" value="N-acetylmuramoyl_amidase_3"/>
</dbReference>
<evidence type="ECO:0000256" key="2">
    <source>
        <dbReference type="ARBA" id="ARBA00023316"/>
    </source>
</evidence>
<reference evidence="5 6" key="1">
    <citation type="submission" date="2018-06" db="EMBL/GenBank/DDBJ databases">
        <authorList>
            <consortium name="Pathogen Informatics"/>
            <person name="Doyle S."/>
        </authorList>
    </citation>
    <scope>NUCLEOTIDE SEQUENCE [LARGE SCALE GENOMIC DNA]</scope>
    <source>
        <strain evidence="5 6">NCTC13163</strain>
    </source>
</reference>
<dbReference type="Gene3D" id="2.30.30.40">
    <property type="entry name" value="SH3 Domains"/>
    <property type="match status" value="4"/>
</dbReference>
<dbReference type="EC" id="3.5.1.28" evidence="5"/>
<keyword evidence="1 5" id="KW-0378">Hydrolase</keyword>
<evidence type="ECO:0000256" key="3">
    <source>
        <dbReference type="SAM" id="Coils"/>
    </source>
</evidence>
<dbReference type="PANTHER" id="PTHR30404">
    <property type="entry name" value="N-ACETYLMURAMOYL-L-ALANINE AMIDASE"/>
    <property type="match status" value="1"/>
</dbReference>
<feature type="coiled-coil region" evidence="3">
    <location>
        <begin position="357"/>
        <end position="384"/>
    </location>
</feature>
<evidence type="ECO:0000256" key="1">
    <source>
        <dbReference type="ARBA" id="ARBA00022801"/>
    </source>
</evidence>
<evidence type="ECO:0000313" key="6">
    <source>
        <dbReference type="Proteomes" id="UP000254060"/>
    </source>
</evidence>
<dbReference type="Gene3D" id="3.40.630.40">
    <property type="entry name" value="Zn-dependent exopeptidases"/>
    <property type="match status" value="1"/>
</dbReference>
<proteinExistence type="predicted"/>
<dbReference type="OrthoDB" id="9806267at2"/>
<dbReference type="InterPro" id="IPR036028">
    <property type="entry name" value="SH3-like_dom_sf"/>
</dbReference>
<dbReference type="Pfam" id="PF08239">
    <property type="entry name" value="SH3_3"/>
    <property type="match status" value="3"/>
</dbReference>
<gene>
    <name evidence="5" type="primary">cwlC</name>
    <name evidence="5" type="ORF">NCTC13163_03166</name>
</gene>
<name>A0A377HHB2_9BACL</name>
<dbReference type="PROSITE" id="PS51781">
    <property type="entry name" value="SH3B"/>
    <property type="match status" value="3"/>
</dbReference>
<dbReference type="Pfam" id="PF01520">
    <property type="entry name" value="Amidase_3"/>
    <property type="match status" value="1"/>
</dbReference>
<dbReference type="Proteomes" id="UP000254060">
    <property type="component" value="Unassembled WGS sequence"/>
</dbReference>
<dbReference type="STRING" id="1397694.GCA_000702585_03145"/>
<keyword evidence="2" id="KW-0961">Cell wall biogenesis/degradation</keyword>
<feature type="domain" description="SH3b" evidence="4">
    <location>
        <begin position="114"/>
        <end position="176"/>
    </location>
</feature>
<dbReference type="PANTHER" id="PTHR30404:SF0">
    <property type="entry name" value="N-ACETYLMURAMOYL-L-ALANINE AMIDASE AMIC"/>
    <property type="match status" value="1"/>
</dbReference>
<dbReference type="GO" id="GO:0071555">
    <property type="term" value="P:cell wall organization"/>
    <property type="evidence" value="ECO:0007669"/>
    <property type="project" value="UniProtKB-KW"/>
</dbReference>
<feature type="domain" description="SH3b" evidence="4">
    <location>
        <begin position="250"/>
        <end position="313"/>
    </location>
</feature>
<dbReference type="SMART" id="SM00646">
    <property type="entry name" value="Ami_3"/>
    <property type="match status" value="1"/>
</dbReference>
<dbReference type="EMBL" id="UGGP01000002">
    <property type="protein sequence ID" value="STO53185.1"/>
    <property type="molecule type" value="Genomic_DNA"/>
</dbReference>
<dbReference type="SUPFAM" id="SSF50044">
    <property type="entry name" value="SH3-domain"/>
    <property type="match status" value="1"/>
</dbReference>
<dbReference type="InterPro" id="IPR003646">
    <property type="entry name" value="SH3-like_bac-type"/>
</dbReference>
<protein>
    <submittedName>
        <fullName evidence="5">Sporulation-specific N-acetylmuramoyl-L-alanine amidase</fullName>
        <ecNumber evidence="5">3.5.1.28</ecNumber>
    </submittedName>
</protein>
<dbReference type="RefSeq" id="WP_081828362.1">
    <property type="nucleotide sequence ID" value="NZ_CP085207.1"/>
</dbReference>
<keyword evidence="3" id="KW-0175">Coiled coil</keyword>